<evidence type="ECO:0000313" key="1">
    <source>
        <dbReference type="EMBL" id="MBW0518932.1"/>
    </source>
</evidence>
<sequence length="165" mass="18998">MIQTLEDMIQRFCAYGLELKDSFGFTQNCCTLIPALELAYRTSIHCSTGKTPAILEKGWNLRLPYDTLKKDLVDIHPTTNSFKLILDKARHNENIFMQHSFKYAQDRWDRSHKPPYFKIGDLVLVPTLNFNNMKGPKKLKDSFAGPFIIRELHGPKAVKLQLTGE</sequence>
<dbReference type="Gene3D" id="3.30.420.10">
    <property type="entry name" value="Ribonuclease H-like superfamily/Ribonuclease H"/>
    <property type="match status" value="1"/>
</dbReference>
<dbReference type="AlphaFoldDB" id="A0A9Q3EF37"/>
<proteinExistence type="predicted"/>
<dbReference type="EMBL" id="AVOT02026990">
    <property type="protein sequence ID" value="MBW0518932.1"/>
    <property type="molecule type" value="Genomic_DNA"/>
</dbReference>
<name>A0A9Q3EF37_9BASI</name>
<dbReference type="GO" id="GO:0003676">
    <property type="term" value="F:nucleic acid binding"/>
    <property type="evidence" value="ECO:0007669"/>
    <property type="project" value="InterPro"/>
</dbReference>
<evidence type="ECO:0000313" key="2">
    <source>
        <dbReference type="Proteomes" id="UP000765509"/>
    </source>
</evidence>
<comment type="caution">
    <text evidence="1">The sequence shown here is derived from an EMBL/GenBank/DDBJ whole genome shotgun (WGS) entry which is preliminary data.</text>
</comment>
<dbReference type="InterPro" id="IPR036397">
    <property type="entry name" value="RNaseH_sf"/>
</dbReference>
<reference evidence="1" key="1">
    <citation type="submission" date="2021-03" db="EMBL/GenBank/DDBJ databases">
        <title>Draft genome sequence of rust myrtle Austropuccinia psidii MF-1, a brazilian biotype.</title>
        <authorList>
            <person name="Quecine M.C."/>
            <person name="Pachon D.M.R."/>
            <person name="Bonatelli M.L."/>
            <person name="Correr F.H."/>
            <person name="Franceschini L.M."/>
            <person name="Leite T.F."/>
            <person name="Margarido G.R.A."/>
            <person name="Almeida C.A."/>
            <person name="Ferrarezi J.A."/>
            <person name="Labate C.A."/>
        </authorList>
    </citation>
    <scope>NUCLEOTIDE SEQUENCE</scope>
    <source>
        <strain evidence="1">MF-1</strain>
    </source>
</reference>
<organism evidence="1 2">
    <name type="scientific">Austropuccinia psidii MF-1</name>
    <dbReference type="NCBI Taxonomy" id="1389203"/>
    <lineage>
        <taxon>Eukaryota</taxon>
        <taxon>Fungi</taxon>
        <taxon>Dikarya</taxon>
        <taxon>Basidiomycota</taxon>
        <taxon>Pucciniomycotina</taxon>
        <taxon>Pucciniomycetes</taxon>
        <taxon>Pucciniales</taxon>
        <taxon>Sphaerophragmiaceae</taxon>
        <taxon>Austropuccinia</taxon>
    </lineage>
</organism>
<dbReference type="Proteomes" id="UP000765509">
    <property type="component" value="Unassembled WGS sequence"/>
</dbReference>
<keyword evidence="2" id="KW-1185">Reference proteome</keyword>
<gene>
    <name evidence="1" type="ORF">O181_058647</name>
</gene>
<protein>
    <submittedName>
        <fullName evidence="1">Uncharacterized protein</fullName>
    </submittedName>
</protein>
<accession>A0A9Q3EF37</accession>